<dbReference type="InterPro" id="IPR007863">
    <property type="entry name" value="Peptidase_M16_C"/>
</dbReference>
<evidence type="ECO:0000313" key="8">
    <source>
        <dbReference type="EMBL" id="NOU84146.1"/>
    </source>
</evidence>
<evidence type="ECO:0000256" key="2">
    <source>
        <dbReference type="ARBA" id="ARBA00022670"/>
    </source>
</evidence>
<comment type="caution">
    <text evidence="8">The sequence shown here is derived from an EMBL/GenBank/DDBJ whole genome shotgun (WGS) entry which is preliminary data.</text>
</comment>
<evidence type="ECO:0000313" key="9">
    <source>
        <dbReference type="Proteomes" id="UP000596857"/>
    </source>
</evidence>
<keyword evidence="3" id="KW-0378">Hydrolase</keyword>
<dbReference type="EMBL" id="WHOB01000098">
    <property type="protein sequence ID" value="NOU84146.1"/>
    <property type="molecule type" value="Genomic_DNA"/>
</dbReference>
<evidence type="ECO:0000256" key="3">
    <source>
        <dbReference type="ARBA" id="ARBA00022801"/>
    </source>
</evidence>
<name>A0ABX1YTA9_9BACL</name>
<evidence type="ECO:0000256" key="5">
    <source>
        <dbReference type="ARBA" id="ARBA00023049"/>
    </source>
</evidence>
<sequence length="446" mass="51092">MTANMRVYINFRLKCTMKGCLSMKDRINTGTLSNGLVYGVRETDLDAEEVQLSLVLKTGSLQQREDENGIAHIVEHMNMNFDKYSYYKQYLEYTSYGLTDFDRTVYVFSCRNHEDSIRQCLFILRQIAEGIYIRSEFLEAIKQDIAAEIHSRSQAGKSETDQAIFEHAFYQSRIPAGDAESVRHTSHTQVTAFHKRWYKPDRMAVFVVGAVNHTEIQREIIAIFSELFCADKTHKDSRDAGMPAEYPSPQSQRLTKQLFTVGDMNLLEIYMKHTDQVEVTLKSDLLRNILVEQLDTVCSEALRSVGCPVDFFAAMFINFINLQQFCKFRVVYRGVQSPHQIIEVINTAICSLVNDPNIGCLVEENKKKYADYYSSCEFHSSLDVHGLLEECVEHFILGSPLLSYELDMQEITDTLNSIGYAEVRQAAELLLNIQATALVGREEDMR</sequence>
<reference evidence="8 9" key="1">
    <citation type="submission" date="2019-10" db="EMBL/GenBank/DDBJ databases">
        <title>Description of Paenibacillus terricola sp. nov.</title>
        <authorList>
            <person name="Carlier A."/>
            <person name="Qi S."/>
        </authorList>
    </citation>
    <scope>NUCLEOTIDE SEQUENCE [LARGE SCALE GENOMIC DNA]</scope>
    <source>
        <strain evidence="8 9">LMG 31459</strain>
    </source>
</reference>
<dbReference type="Pfam" id="PF05193">
    <property type="entry name" value="Peptidase_M16_C"/>
    <property type="match status" value="1"/>
</dbReference>
<evidence type="ECO:0000256" key="1">
    <source>
        <dbReference type="ARBA" id="ARBA00007261"/>
    </source>
</evidence>
<keyword evidence="5" id="KW-0482">Metalloprotease</keyword>
<organism evidence="8 9">
    <name type="scientific">Paenibacillus phytohabitans</name>
    <dbReference type="NCBI Taxonomy" id="2654978"/>
    <lineage>
        <taxon>Bacteria</taxon>
        <taxon>Bacillati</taxon>
        <taxon>Bacillota</taxon>
        <taxon>Bacilli</taxon>
        <taxon>Bacillales</taxon>
        <taxon>Paenibacillaceae</taxon>
        <taxon>Paenibacillus</taxon>
    </lineage>
</organism>
<dbReference type="InterPro" id="IPR050626">
    <property type="entry name" value="Peptidase_M16"/>
</dbReference>
<evidence type="ECO:0008006" key="10">
    <source>
        <dbReference type="Google" id="ProtNLM"/>
    </source>
</evidence>
<evidence type="ECO:0000256" key="4">
    <source>
        <dbReference type="ARBA" id="ARBA00022833"/>
    </source>
</evidence>
<feature type="domain" description="Peptidase M16 N-terminal" evidence="6">
    <location>
        <begin position="46"/>
        <end position="154"/>
    </location>
</feature>
<dbReference type="PANTHER" id="PTHR43690:SF17">
    <property type="entry name" value="PROTEIN YHJJ"/>
    <property type="match status" value="1"/>
</dbReference>
<dbReference type="Proteomes" id="UP000596857">
    <property type="component" value="Unassembled WGS sequence"/>
</dbReference>
<feature type="domain" description="Peptidase M16 C-terminal" evidence="7">
    <location>
        <begin position="187"/>
        <end position="353"/>
    </location>
</feature>
<evidence type="ECO:0000259" key="7">
    <source>
        <dbReference type="Pfam" id="PF05193"/>
    </source>
</evidence>
<dbReference type="InterPro" id="IPR011249">
    <property type="entry name" value="Metalloenz_LuxS/M16"/>
</dbReference>
<protein>
    <recommendedName>
        <fullName evidence="10">Peptidase M16 N-terminal domain-containing protein</fullName>
    </recommendedName>
</protein>
<dbReference type="PANTHER" id="PTHR43690">
    <property type="entry name" value="NARDILYSIN"/>
    <property type="match status" value="1"/>
</dbReference>
<dbReference type="SUPFAM" id="SSF63411">
    <property type="entry name" value="LuxS/MPP-like metallohydrolase"/>
    <property type="match status" value="1"/>
</dbReference>
<evidence type="ECO:0000259" key="6">
    <source>
        <dbReference type="Pfam" id="PF00675"/>
    </source>
</evidence>
<dbReference type="Gene3D" id="3.30.830.10">
    <property type="entry name" value="Metalloenzyme, LuxS/M16 peptidase-like"/>
    <property type="match status" value="1"/>
</dbReference>
<dbReference type="InterPro" id="IPR011765">
    <property type="entry name" value="Pept_M16_N"/>
</dbReference>
<gene>
    <name evidence="8" type="ORF">GC101_35450</name>
</gene>
<keyword evidence="9" id="KW-1185">Reference proteome</keyword>
<proteinExistence type="inferred from homology"/>
<comment type="similarity">
    <text evidence="1">Belongs to the peptidase M16 family.</text>
</comment>
<keyword evidence="4" id="KW-0862">Zinc</keyword>
<accession>A0ABX1YTA9</accession>
<keyword evidence="2" id="KW-0645">Protease</keyword>
<dbReference type="Pfam" id="PF00675">
    <property type="entry name" value="Peptidase_M16"/>
    <property type="match status" value="1"/>
</dbReference>